<dbReference type="PANTHER" id="PTHR34322">
    <property type="entry name" value="TRANSPOSASE, Y1_TNP DOMAIN-CONTAINING"/>
    <property type="match status" value="1"/>
</dbReference>
<name>A0A1F5Z6Q8_9BACT</name>
<dbReference type="InterPro" id="IPR036515">
    <property type="entry name" value="Transposase_17_sf"/>
</dbReference>
<dbReference type="AlphaFoldDB" id="A0A1F5Z6Q8"/>
<dbReference type="GO" id="GO:0006313">
    <property type="term" value="P:DNA transposition"/>
    <property type="evidence" value="ECO:0007669"/>
    <property type="project" value="InterPro"/>
</dbReference>
<evidence type="ECO:0000259" key="1">
    <source>
        <dbReference type="SMART" id="SM01321"/>
    </source>
</evidence>
<dbReference type="SUPFAM" id="SSF143422">
    <property type="entry name" value="Transposase IS200-like"/>
    <property type="match status" value="1"/>
</dbReference>
<reference evidence="2 3" key="1">
    <citation type="journal article" date="2016" name="Nat. Commun.">
        <title>Thousands of microbial genomes shed light on interconnected biogeochemical processes in an aquifer system.</title>
        <authorList>
            <person name="Anantharaman K."/>
            <person name="Brown C.T."/>
            <person name="Hug L.A."/>
            <person name="Sharon I."/>
            <person name="Castelle C.J."/>
            <person name="Probst A.J."/>
            <person name="Thomas B.C."/>
            <person name="Singh A."/>
            <person name="Wilkins M.J."/>
            <person name="Karaoz U."/>
            <person name="Brodie E.L."/>
            <person name="Williams K.H."/>
            <person name="Hubbard S.S."/>
            <person name="Banfield J.F."/>
        </authorList>
    </citation>
    <scope>NUCLEOTIDE SEQUENCE [LARGE SCALE GENOMIC DNA]</scope>
</reference>
<dbReference type="EMBL" id="MFJF01000005">
    <property type="protein sequence ID" value="OGG08129.1"/>
    <property type="molecule type" value="Genomic_DNA"/>
</dbReference>
<evidence type="ECO:0000313" key="3">
    <source>
        <dbReference type="Proteomes" id="UP000177354"/>
    </source>
</evidence>
<dbReference type="Proteomes" id="UP000177354">
    <property type="component" value="Unassembled WGS sequence"/>
</dbReference>
<sequence length="213" mass="25547">MPRIARLTFPGGFYHIFNRGLNKNQIFHEDKDYERLLEILNGLLRKGDWCFYAYCLMPNHYHFLVEEKRTPIAKLMGRLFTSYSLYFNKKYNRQGPLFQDRFKSKLVQKESYFLEVSRYIHLNPYKSAMTKNPEEYKYSSLREYLNNSSRKIIDMNKIIILLGDKGNRIENYLKFIKDGMNLNLDEYDPYKNNNDVIGNPVFATHRKMKAFSI</sequence>
<dbReference type="SMART" id="SM01321">
    <property type="entry name" value="Y1_Tnp"/>
    <property type="match status" value="1"/>
</dbReference>
<dbReference type="PANTHER" id="PTHR34322:SF2">
    <property type="entry name" value="TRANSPOSASE IS200-LIKE DOMAIN-CONTAINING PROTEIN"/>
    <property type="match status" value="1"/>
</dbReference>
<organism evidence="2 3">
    <name type="scientific">Candidatus Gottesmanbacteria bacterium RIFCSPHIGHO2_01_FULL_40_15</name>
    <dbReference type="NCBI Taxonomy" id="1798376"/>
    <lineage>
        <taxon>Bacteria</taxon>
        <taxon>Candidatus Gottesmaniibacteriota</taxon>
    </lineage>
</organism>
<evidence type="ECO:0000313" key="2">
    <source>
        <dbReference type="EMBL" id="OGG08129.1"/>
    </source>
</evidence>
<gene>
    <name evidence="2" type="ORF">A2777_01955</name>
</gene>
<accession>A0A1F5Z6Q8</accession>
<protein>
    <recommendedName>
        <fullName evidence="1">Transposase IS200-like domain-containing protein</fullName>
    </recommendedName>
</protein>
<proteinExistence type="predicted"/>
<dbReference type="InterPro" id="IPR002686">
    <property type="entry name" value="Transposase_17"/>
</dbReference>
<feature type="domain" description="Transposase IS200-like" evidence="1">
    <location>
        <begin position="9"/>
        <end position="123"/>
    </location>
</feature>
<dbReference type="Pfam" id="PF01797">
    <property type="entry name" value="Y1_Tnp"/>
    <property type="match status" value="1"/>
</dbReference>
<dbReference type="GO" id="GO:0004803">
    <property type="term" value="F:transposase activity"/>
    <property type="evidence" value="ECO:0007669"/>
    <property type="project" value="InterPro"/>
</dbReference>
<comment type="caution">
    <text evidence="2">The sequence shown here is derived from an EMBL/GenBank/DDBJ whole genome shotgun (WGS) entry which is preliminary data.</text>
</comment>
<dbReference type="GO" id="GO:0003677">
    <property type="term" value="F:DNA binding"/>
    <property type="evidence" value="ECO:0007669"/>
    <property type="project" value="InterPro"/>
</dbReference>
<dbReference type="Gene3D" id="3.30.70.1290">
    <property type="entry name" value="Transposase IS200-like"/>
    <property type="match status" value="1"/>
</dbReference>